<dbReference type="PANTHER" id="PTHR47660">
    <property type="entry name" value="TRANSCRIPTION FACTOR WITH C2H2 AND ZN(2)-CYS(6) DNA BINDING DOMAIN (EUROFUNG)-RELATED-RELATED"/>
    <property type="match status" value="1"/>
</dbReference>
<dbReference type="PROSITE" id="PS50048">
    <property type="entry name" value="ZN2_CY6_FUNGAL_2"/>
    <property type="match status" value="1"/>
</dbReference>
<evidence type="ECO:0000259" key="10">
    <source>
        <dbReference type="PROSITE" id="PS50157"/>
    </source>
</evidence>
<feature type="domain" description="Zn(2)-C6 fungal-type" evidence="9">
    <location>
        <begin position="97"/>
        <end position="126"/>
    </location>
</feature>
<evidence type="ECO:0000256" key="7">
    <source>
        <dbReference type="SAM" id="Coils"/>
    </source>
</evidence>
<keyword evidence="6" id="KW-0863">Zinc-finger</keyword>
<evidence type="ECO:0000256" key="2">
    <source>
        <dbReference type="ARBA" id="ARBA00022833"/>
    </source>
</evidence>
<dbReference type="SMART" id="SM00066">
    <property type="entry name" value="GAL4"/>
    <property type="match status" value="1"/>
</dbReference>
<dbReference type="CDD" id="cd00067">
    <property type="entry name" value="GAL4"/>
    <property type="match status" value="1"/>
</dbReference>
<evidence type="ECO:0000313" key="11">
    <source>
        <dbReference type="EMBL" id="SCO91360.1"/>
    </source>
</evidence>
<feature type="domain" description="C2H2-type" evidence="10">
    <location>
        <begin position="54"/>
        <end position="81"/>
    </location>
</feature>
<keyword evidence="3" id="KW-0805">Transcription regulation</keyword>
<accession>A0A2H3U305</accession>
<dbReference type="Gene3D" id="3.30.160.60">
    <property type="entry name" value="Classic Zinc Finger"/>
    <property type="match status" value="1"/>
</dbReference>
<dbReference type="VEuPathDB" id="FungiDB:FOMG_05133"/>
<dbReference type="PANTHER" id="PTHR47660:SF2">
    <property type="entry name" value="TRANSCRIPTION FACTOR WITH C2H2 AND ZN(2)-CYS(6) DNA BINDING DOMAIN (EUROFUNG)"/>
    <property type="match status" value="1"/>
</dbReference>
<dbReference type="VEuPathDB" id="FungiDB:FOZG_18237"/>
<dbReference type="GO" id="GO:0000981">
    <property type="term" value="F:DNA-binding transcription factor activity, RNA polymerase II-specific"/>
    <property type="evidence" value="ECO:0007669"/>
    <property type="project" value="InterPro"/>
</dbReference>
<evidence type="ECO:0000259" key="9">
    <source>
        <dbReference type="PROSITE" id="PS50048"/>
    </source>
</evidence>
<dbReference type="SUPFAM" id="SSF57667">
    <property type="entry name" value="beta-beta-alpha zinc fingers"/>
    <property type="match status" value="1"/>
</dbReference>
<dbReference type="AlphaFoldDB" id="A0A2H3U305"/>
<keyword evidence="5" id="KW-0539">Nucleus</keyword>
<proteinExistence type="predicted"/>
<dbReference type="VEuPathDB" id="FungiDB:HZS61_011058"/>
<dbReference type="Pfam" id="PF00172">
    <property type="entry name" value="Zn_clus"/>
    <property type="match status" value="1"/>
</dbReference>
<evidence type="ECO:0008006" key="13">
    <source>
        <dbReference type="Google" id="ProtNLM"/>
    </source>
</evidence>
<dbReference type="OrthoDB" id="40579at2759"/>
<evidence type="ECO:0000256" key="3">
    <source>
        <dbReference type="ARBA" id="ARBA00023015"/>
    </source>
</evidence>
<dbReference type="VEuPathDB" id="FungiDB:FOXG_18376"/>
<dbReference type="VEuPathDB" id="FungiDB:FOIG_12199"/>
<dbReference type="VEuPathDB" id="FungiDB:FOC4_g10011506"/>
<evidence type="ECO:0000313" key="12">
    <source>
        <dbReference type="Proteomes" id="UP000219369"/>
    </source>
</evidence>
<dbReference type="PROSITE" id="PS00463">
    <property type="entry name" value="ZN2_CY6_FUNGAL_1"/>
    <property type="match status" value="1"/>
</dbReference>
<dbReference type="InterPro" id="IPR036236">
    <property type="entry name" value="Znf_C2H2_sf"/>
</dbReference>
<keyword evidence="1" id="KW-0479">Metal-binding</keyword>
<dbReference type="PROSITE" id="PS50157">
    <property type="entry name" value="ZINC_FINGER_C2H2_2"/>
    <property type="match status" value="1"/>
</dbReference>
<keyword evidence="2" id="KW-0862">Zinc</keyword>
<dbReference type="Proteomes" id="UP000219369">
    <property type="component" value="Unassembled WGS sequence"/>
</dbReference>
<evidence type="ECO:0000256" key="1">
    <source>
        <dbReference type="ARBA" id="ARBA00022723"/>
    </source>
</evidence>
<dbReference type="Gene3D" id="4.10.240.10">
    <property type="entry name" value="Zn(2)-C6 fungal-type DNA-binding domain"/>
    <property type="match status" value="1"/>
</dbReference>
<dbReference type="VEuPathDB" id="FungiDB:FOC1_g10013825"/>
<dbReference type="SUPFAM" id="SSF57701">
    <property type="entry name" value="Zn2/Cys6 DNA-binding domain"/>
    <property type="match status" value="1"/>
</dbReference>
<reference evidence="12" key="1">
    <citation type="submission" date="2016-09" db="EMBL/GenBank/DDBJ databases">
        <authorList>
            <person name="Guldener U."/>
        </authorList>
    </citation>
    <scope>NUCLEOTIDE SEQUENCE [LARGE SCALE GENOMIC DNA]</scope>
    <source>
        <strain evidence="12">V64-1</strain>
    </source>
</reference>
<evidence type="ECO:0000256" key="5">
    <source>
        <dbReference type="ARBA" id="ARBA00023242"/>
    </source>
</evidence>
<feature type="region of interest" description="Disordered" evidence="8">
    <location>
        <begin position="131"/>
        <end position="183"/>
    </location>
</feature>
<keyword evidence="4" id="KW-0804">Transcription</keyword>
<keyword evidence="7" id="KW-0175">Coiled coil</keyword>
<evidence type="ECO:0000256" key="4">
    <source>
        <dbReference type="ARBA" id="ARBA00023163"/>
    </source>
</evidence>
<feature type="coiled-coil region" evidence="7">
    <location>
        <begin position="885"/>
        <end position="919"/>
    </location>
</feature>
<sequence>MSQEISPSRRRSSLTNDAIVVAQGILEPPAEHQDVTAQFPKPFVCDVYGQQKRFACPHCSKQFGRRDILKRHISIHIDDQGRSRTPYANGRTRAARACTFCAESKLRCEGTNPCQRCRDRGLECQYTRRLRKGSRRGAVPEGTDVDTIEVPVSADEGDPPSSSEEQEEYPENHEPGSSSDAGDLSQLVTKHLTDVHGDGAVQPFTPMSSNTNFLKDIIYSGNDAGAAEPAEAAPFNPMPMDILDFGPLHGTFPQTRVESSWCYPPMACQDYFQNECLADDTNRGNIISSEYAFSQSLWSWAPKEGDHWRSETTKMMPCIDDLVADFSAQDPQIYASTPMLASTRHRLISMMLSISGTADYERIMSTFPSLTTLDYLLSKDLQRRSIEPDSWIHIATFDPNLACPQLVLGIIISGAFRCCHPLLWKLGLAMLELHLELCLRLFSSNHRNARLATPIQIFAITIEAGLWSGDSRRLELCEAFCNTLVTMARRGGYFRLGPFEGQSPHIGDSLDVLETKWQIWADYESRKRFDSTAPSSYSHYLSTLAYHLSCRLAIHILNICTQFSLALVTTPLVRYTEMSVPLPAARSLWNASSAEAWRSAYLALENQNLACLPELRSCYSNFATLLHLGDAHDAPSTGLAILSGLWVNVWQYKERVNARNTGTETLRANSALIIESLQQEARGILEDFKNVYAQLMGTMEPNLLALHEQQLMHLYVSLEDVQYLGGKAGEAEARRILPLLTDWVKGRSSRRAVWHAGQILRVVRQGIDPELRASITLAVYHASLTIWSYLILSDAPSVDMPAATSQRKLYPDQDRYAKSEPLALIDGDDTPAVQRFLLVPGARAAISAPAKDMQPILLHISTAPAVMTAIAALFKDCAGFKDNWNYNAKNNAKIAQNKIKALEKKVDDLTEVAEALGKTAKHSQKLYKEHIKHTQALVATGKDPGEILRPRQPDSFNGDADKLQGFLTSLQSYQMYYLIQFTTEELRVRHGMGFLKDKALRIMEPIIRDYVNNLPDKRQQVTKYIYEKYEYFKSELRNAFGIIDEKRMAEIKIR</sequence>
<dbReference type="GO" id="GO:0008270">
    <property type="term" value="F:zinc ion binding"/>
    <property type="evidence" value="ECO:0007669"/>
    <property type="project" value="UniProtKB-KW"/>
</dbReference>
<dbReference type="InterPro" id="IPR036864">
    <property type="entry name" value="Zn2-C6_fun-type_DNA-bd_sf"/>
</dbReference>
<dbReference type="PROSITE" id="PS00028">
    <property type="entry name" value="ZINC_FINGER_C2H2_1"/>
    <property type="match status" value="1"/>
</dbReference>
<gene>
    <name evidence="11" type="ORF">FRV6_15488</name>
</gene>
<protein>
    <recommendedName>
        <fullName evidence="13">Zn(2)-C6 fungal-type domain-containing protein</fullName>
    </recommendedName>
</protein>
<organism evidence="11 12">
    <name type="scientific">Fusarium oxysporum</name>
    <name type="common">Fusarium vascular wilt</name>
    <dbReference type="NCBI Taxonomy" id="5507"/>
    <lineage>
        <taxon>Eukaryota</taxon>
        <taxon>Fungi</taxon>
        <taxon>Dikarya</taxon>
        <taxon>Ascomycota</taxon>
        <taxon>Pezizomycotina</taxon>
        <taxon>Sordariomycetes</taxon>
        <taxon>Hypocreomycetidae</taxon>
        <taxon>Hypocreales</taxon>
        <taxon>Nectriaceae</taxon>
        <taxon>Fusarium</taxon>
        <taxon>Fusarium oxysporum species complex</taxon>
    </lineage>
</organism>
<dbReference type="EMBL" id="FMJY01000010">
    <property type="protein sequence ID" value="SCO91360.1"/>
    <property type="molecule type" value="Genomic_DNA"/>
</dbReference>
<name>A0A2H3U305_FUSOX</name>
<dbReference type="VEuPathDB" id="FungiDB:FOXG_01941"/>
<dbReference type="InterPro" id="IPR013087">
    <property type="entry name" value="Znf_C2H2_type"/>
</dbReference>
<dbReference type="InterPro" id="IPR001138">
    <property type="entry name" value="Zn2Cys6_DnaBD"/>
</dbReference>
<evidence type="ECO:0000256" key="6">
    <source>
        <dbReference type="PROSITE-ProRule" id="PRU00042"/>
    </source>
</evidence>
<evidence type="ECO:0000256" key="8">
    <source>
        <dbReference type="SAM" id="MobiDB-lite"/>
    </source>
</evidence>
<dbReference type="VEuPathDB" id="FungiDB:HZS61_009850"/>
<dbReference type="SMART" id="SM00355">
    <property type="entry name" value="ZnF_C2H2"/>
    <property type="match status" value="1"/>
</dbReference>